<dbReference type="RefSeq" id="WP_144092299.1">
    <property type="nucleotide sequence ID" value="NZ_VMHM01000011.1"/>
</dbReference>
<comment type="caution">
    <text evidence="3">The sequence shown here is derived from an EMBL/GenBank/DDBJ whole genome shotgun (WGS) entry which is preliminary data.</text>
</comment>
<sequence>MFIKKLFVLICSSLISFVVYAQDQTIVNETNKVVDSFFQCDNQFFKQLAISKDTFGQYADLATVDNFAYIVVDSVEYNNKNKVIFKKPLEYKGLNIVGYQNIFIPTPLSGQFYYWGFILDNKSQDVKQSLTNINWLNFNEKIYFANPKIYDRKSKNQTWLDNPYSIDMVIPKPGTVEKSLYLEPITDDQSRIICSIQGDIDKKILYSVRPDMKPIDKEYEAKRKKRIEDYNRLKQKENQEKLKSQQEKDINQKLIITNSKNGDKL</sequence>
<evidence type="ECO:0000256" key="2">
    <source>
        <dbReference type="SAM" id="SignalP"/>
    </source>
</evidence>
<feature type="signal peptide" evidence="2">
    <location>
        <begin position="1"/>
        <end position="21"/>
    </location>
</feature>
<accession>A0A556SB21</accession>
<name>A0A556SB21_9GAMM</name>
<proteinExistence type="predicted"/>
<evidence type="ECO:0000256" key="1">
    <source>
        <dbReference type="SAM" id="MobiDB-lite"/>
    </source>
</evidence>
<organism evidence="3 4">
    <name type="scientific">Gilliamella apicola</name>
    <dbReference type="NCBI Taxonomy" id="1196095"/>
    <lineage>
        <taxon>Bacteria</taxon>
        <taxon>Pseudomonadati</taxon>
        <taxon>Pseudomonadota</taxon>
        <taxon>Gammaproteobacteria</taxon>
        <taxon>Orbales</taxon>
        <taxon>Orbaceae</taxon>
        <taxon>Gilliamella</taxon>
    </lineage>
</organism>
<dbReference type="Proteomes" id="UP000319483">
    <property type="component" value="Unassembled WGS sequence"/>
</dbReference>
<feature type="compositionally biased region" description="Polar residues" evidence="1">
    <location>
        <begin position="254"/>
        <end position="265"/>
    </location>
</feature>
<gene>
    <name evidence="3" type="ORF">FPQ15_09190</name>
</gene>
<feature type="region of interest" description="Disordered" evidence="1">
    <location>
        <begin position="230"/>
        <end position="265"/>
    </location>
</feature>
<feature type="chain" id="PRO_5021860689" evidence="2">
    <location>
        <begin position="22"/>
        <end position="265"/>
    </location>
</feature>
<keyword evidence="2" id="KW-0732">Signal</keyword>
<feature type="compositionally biased region" description="Basic and acidic residues" evidence="1">
    <location>
        <begin position="230"/>
        <end position="251"/>
    </location>
</feature>
<evidence type="ECO:0000313" key="4">
    <source>
        <dbReference type="Proteomes" id="UP000319483"/>
    </source>
</evidence>
<dbReference type="EMBL" id="VMHM01000011">
    <property type="protein sequence ID" value="TSJ98346.1"/>
    <property type="molecule type" value="Genomic_DNA"/>
</dbReference>
<dbReference type="AlphaFoldDB" id="A0A556SB21"/>
<evidence type="ECO:0000313" key="3">
    <source>
        <dbReference type="EMBL" id="TSJ98346.1"/>
    </source>
</evidence>
<protein>
    <submittedName>
        <fullName evidence="3">Uncharacterized protein</fullName>
    </submittedName>
</protein>
<reference evidence="3 4" key="1">
    <citation type="submission" date="2019-07" db="EMBL/GenBank/DDBJ databases">
        <title>Gilliamella genomes.</title>
        <authorList>
            <person name="Zheng H."/>
        </authorList>
    </citation>
    <scope>NUCLEOTIDE SEQUENCE [LARGE SCALE GENOMIC DNA]</scope>
    <source>
        <strain evidence="3 4">W8127</strain>
    </source>
</reference>